<keyword evidence="4" id="KW-0813">Transport</keyword>
<dbReference type="Gene3D" id="3.40.50.300">
    <property type="entry name" value="P-loop containing nucleotide triphosphate hydrolases"/>
    <property type="match status" value="1"/>
</dbReference>
<dbReference type="OrthoDB" id="2011769at2759"/>
<sequence length="233" mass="25572">MGQLSSTLGGTLTAWTESLNQLWLSFFPRWGDKEYKIVMVGLDNAGKTTILYRLHLGEAVRTVPTIGSNVEQVKVSKHITFEIWDLAGQANLRPSWSSYYQATHAIIVVADSTDKARIGILKQELFKQLQHEHLSNACVLIYANKQDLKGAMTVPELSEGLDLISLKSHNWHVQASCALTGEGLLEGLQWVAEELRRKEAAPHAQPLQPLQPPVPLQQPAAAAGQQPAAAAPQ</sequence>
<evidence type="ECO:0000256" key="1">
    <source>
        <dbReference type="ARBA" id="ARBA00010290"/>
    </source>
</evidence>
<dbReference type="Pfam" id="PF00025">
    <property type="entry name" value="Arf"/>
    <property type="match status" value="1"/>
</dbReference>
<evidence type="ECO:0000256" key="9">
    <source>
        <dbReference type="SAM" id="MobiDB-lite"/>
    </source>
</evidence>
<evidence type="ECO:0000313" key="10">
    <source>
        <dbReference type="EMBL" id="PRW57470.1"/>
    </source>
</evidence>
<evidence type="ECO:0000313" key="11">
    <source>
        <dbReference type="Proteomes" id="UP000239899"/>
    </source>
</evidence>
<dbReference type="STRING" id="3076.A0A2P6TTS3"/>
<dbReference type="Proteomes" id="UP000239899">
    <property type="component" value="Unassembled WGS sequence"/>
</dbReference>
<keyword evidence="4" id="KW-0931">ER-Golgi transport</keyword>
<feature type="binding site" evidence="7">
    <location>
        <position position="48"/>
    </location>
    <ligand>
        <name>Mg(2+)</name>
        <dbReference type="ChEBI" id="CHEBI:18420"/>
    </ligand>
</feature>
<name>A0A2P6TTS3_CHLSO</name>
<protein>
    <submittedName>
        <fullName evidence="10">ADP-ribosylation factor 5</fullName>
    </submittedName>
</protein>
<feature type="binding site" evidence="6">
    <location>
        <position position="88"/>
    </location>
    <ligand>
        <name>GTP</name>
        <dbReference type="ChEBI" id="CHEBI:37565"/>
    </ligand>
</feature>
<dbReference type="GO" id="GO:0030010">
    <property type="term" value="P:establishment of cell polarity"/>
    <property type="evidence" value="ECO:0007669"/>
    <property type="project" value="UniProtKB-ARBA"/>
</dbReference>
<evidence type="ECO:0000256" key="4">
    <source>
        <dbReference type="ARBA" id="ARBA00022892"/>
    </source>
</evidence>
<dbReference type="InterPro" id="IPR005225">
    <property type="entry name" value="Small_GTP-bd"/>
</dbReference>
<evidence type="ECO:0000256" key="5">
    <source>
        <dbReference type="ARBA" id="ARBA00023134"/>
    </source>
</evidence>
<comment type="similarity">
    <text evidence="1 8">Belongs to the small GTPase superfamily. Arf family.</text>
</comment>
<keyword evidence="5 6" id="KW-0342">GTP-binding</keyword>
<keyword evidence="2" id="KW-0519">Myristate</keyword>
<proteinExistence type="inferred from homology"/>
<dbReference type="NCBIfam" id="TIGR00231">
    <property type="entry name" value="small_GTP"/>
    <property type="match status" value="1"/>
</dbReference>
<gene>
    <name evidence="10" type="ORF">C2E21_3820</name>
</gene>
<dbReference type="InterPro" id="IPR006689">
    <property type="entry name" value="Small_GTPase_ARF/SAR"/>
</dbReference>
<evidence type="ECO:0000256" key="7">
    <source>
        <dbReference type="PIRSR" id="PIRSR606689-2"/>
    </source>
</evidence>
<keyword evidence="2" id="KW-0449">Lipoprotein</keyword>
<keyword evidence="7" id="KW-0460">Magnesium</keyword>
<evidence type="ECO:0000256" key="6">
    <source>
        <dbReference type="PIRSR" id="PIRSR606689-1"/>
    </source>
</evidence>
<accession>A0A2P6TTS3</accession>
<comment type="caution">
    <text evidence="10">The sequence shown here is derived from an EMBL/GenBank/DDBJ whole genome shotgun (WGS) entry which is preliminary data.</text>
</comment>
<feature type="binding site" evidence="6">
    <location>
        <begin position="144"/>
        <end position="147"/>
    </location>
    <ligand>
        <name>GTP</name>
        <dbReference type="ChEBI" id="CHEBI:37565"/>
    </ligand>
</feature>
<feature type="region of interest" description="Disordered" evidence="9">
    <location>
        <begin position="199"/>
        <end position="233"/>
    </location>
</feature>
<dbReference type="SMART" id="SM00177">
    <property type="entry name" value="ARF"/>
    <property type="match status" value="1"/>
</dbReference>
<evidence type="ECO:0000256" key="8">
    <source>
        <dbReference type="RuleBase" id="RU003925"/>
    </source>
</evidence>
<reference evidence="10 11" key="1">
    <citation type="journal article" date="2018" name="Plant J.">
        <title>Genome sequences of Chlorella sorokiniana UTEX 1602 and Micractinium conductrix SAG 241.80: implications to maltose excretion by a green alga.</title>
        <authorList>
            <person name="Arriola M.B."/>
            <person name="Velmurugan N."/>
            <person name="Zhang Y."/>
            <person name="Plunkett M.H."/>
            <person name="Hondzo H."/>
            <person name="Barney B.M."/>
        </authorList>
    </citation>
    <scope>NUCLEOTIDE SEQUENCE [LARGE SCALE GENOMIC DNA]</scope>
    <source>
        <strain evidence="11">UTEX 1602</strain>
    </source>
</reference>
<dbReference type="EMBL" id="LHPG02000007">
    <property type="protein sequence ID" value="PRW57470.1"/>
    <property type="molecule type" value="Genomic_DNA"/>
</dbReference>
<dbReference type="PRINTS" id="PR00328">
    <property type="entry name" value="SAR1GTPBP"/>
</dbReference>
<dbReference type="GO" id="GO:0005525">
    <property type="term" value="F:GTP binding"/>
    <property type="evidence" value="ECO:0007669"/>
    <property type="project" value="UniProtKB-KW"/>
</dbReference>
<dbReference type="SUPFAM" id="SSF52540">
    <property type="entry name" value="P-loop containing nucleoside triphosphate hydrolases"/>
    <property type="match status" value="1"/>
</dbReference>
<evidence type="ECO:0000256" key="2">
    <source>
        <dbReference type="ARBA" id="ARBA00022707"/>
    </source>
</evidence>
<dbReference type="PROSITE" id="PS51417">
    <property type="entry name" value="ARF"/>
    <property type="match status" value="1"/>
</dbReference>
<organism evidence="10 11">
    <name type="scientific">Chlorella sorokiniana</name>
    <name type="common">Freshwater green alga</name>
    <dbReference type="NCBI Taxonomy" id="3076"/>
    <lineage>
        <taxon>Eukaryota</taxon>
        <taxon>Viridiplantae</taxon>
        <taxon>Chlorophyta</taxon>
        <taxon>core chlorophytes</taxon>
        <taxon>Trebouxiophyceae</taxon>
        <taxon>Chlorellales</taxon>
        <taxon>Chlorellaceae</taxon>
        <taxon>Chlorella clade</taxon>
        <taxon>Chlorella</taxon>
    </lineage>
</organism>
<dbReference type="GO" id="GO:0016192">
    <property type="term" value="P:vesicle-mediated transport"/>
    <property type="evidence" value="ECO:0007669"/>
    <property type="project" value="UniProtKB-KW"/>
</dbReference>
<feature type="binding site" evidence="6">
    <location>
        <begin position="41"/>
        <end position="48"/>
    </location>
    <ligand>
        <name>GTP</name>
        <dbReference type="ChEBI" id="CHEBI:37565"/>
    </ligand>
</feature>
<dbReference type="GO" id="GO:0003924">
    <property type="term" value="F:GTPase activity"/>
    <property type="evidence" value="ECO:0007669"/>
    <property type="project" value="InterPro"/>
</dbReference>
<keyword evidence="11" id="KW-1185">Reference proteome</keyword>
<keyword evidence="7" id="KW-0479">Metal-binding</keyword>
<dbReference type="PANTHER" id="PTHR11711">
    <property type="entry name" value="ADP RIBOSYLATION FACTOR-RELATED"/>
    <property type="match status" value="1"/>
</dbReference>
<dbReference type="InterPro" id="IPR027417">
    <property type="entry name" value="P-loop_NTPase"/>
</dbReference>
<dbReference type="SMART" id="SM00178">
    <property type="entry name" value="SAR"/>
    <property type="match status" value="1"/>
</dbReference>
<dbReference type="GO" id="GO:0046872">
    <property type="term" value="F:metal ion binding"/>
    <property type="evidence" value="ECO:0007669"/>
    <property type="project" value="UniProtKB-KW"/>
</dbReference>
<feature type="compositionally biased region" description="Low complexity" evidence="9">
    <location>
        <begin position="217"/>
        <end position="233"/>
    </location>
</feature>
<dbReference type="FunFam" id="3.40.50.300:FF:000412">
    <property type="entry name" value="ADP-ribosylation factor 1"/>
    <property type="match status" value="1"/>
</dbReference>
<keyword evidence="3 6" id="KW-0547">Nucleotide-binding</keyword>
<dbReference type="InterPro" id="IPR024156">
    <property type="entry name" value="Small_GTPase_ARF"/>
</dbReference>
<dbReference type="AlphaFoldDB" id="A0A2P6TTS3"/>
<dbReference type="PROSITE" id="PS51419">
    <property type="entry name" value="RAB"/>
    <property type="match status" value="1"/>
</dbReference>
<dbReference type="SMART" id="SM00175">
    <property type="entry name" value="RAB"/>
    <property type="match status" value="1"/>
</dbReference>
<evidence type="ECO:0000256" key="3">
    <source>
        <dbReference type="ARBA" id="ARBA00022741"/>
    </source>
</evidence>
<feature type="binding site" evidence="7">
    <location>
        <position position="65"/>
    </location>
    <ligand>
        <name>Mg(2+)</name>
        <dbReference type="ChEBI" id="CHEBI:18420"/>
    </ligand>
</feature>